<gene>
    <name evidence="3" type="ORF">H9Q10_02635</name>
</gene>
<dbReference type="RefSeq" id="WP_197902489.1">
    <property type="nucleotide sequence ID" value="NZ_JACSGR010000002.1"/>
</dbReference>
<keyword evidence="1" id="KW-0732">Signal</keyword>
<organism evidence="3 4">
    <name type="scientific">Eikenella glucosivorans</name>
    <dbReference type="NCBI Taxonomy" id="2766967"/>
    <lineage>
        <taxon>Bacteria</taxon>
        <taxon>Pseudomonadati</taxon>
        <taxon>Pseudomonadota</taxon>
        <taxon>Betaproteobacteria</taxon>
        <taxon>Neisseriales</taxon>
        <taxon>Neisseriaceae</taxon>
        <taxon>Eikenella</taxon>
    </lineage>
</organism>
<accession>A0ABS0N8D9</accession>
<comment type="caution">
    <text evidence="3">The sequence shown here is derived from an EMBL/GenBank/DDBJ whole genome shotgun (WGS) entry which is preliminary data.</text>
</comment>
<dbReference type="EMBL" id="JACSGR010000002">
    <property type="protein sequence ID" value="MBH5328567.1"/>
    <property type="molecule type" value="Genomic_DNA"/>
</dbReference>
<evidence type="ECO:0000256" key="1">
    <source>
        <dbReference type="SAM" id="SignalP"/>
    </source>
</evidence>
<dbReference type="PANTHER" id="PTHR12277">
    <property type="entry name" value="ALPHA/BETA HYDROLASE DOMAIN-CONTAINING PROTEIN"/>
    <property type="match status" value="1"/>
</dbReference>
<dbReference type="Pfam" id="PF12146">
    <property type="entry name" value="Hydrolase_4"/>
    <property type="match status" value="1"/>
</dbReference>
<keyword evidence="4" id="KW-1185">Reference proteome</keyword>
<dbReference type="InterPro" id="IPR022742">
    <property type="entry name" value="Hydrolase_4"/>
</dbReference>
<dbReference type="SUPFAM" id="SSF53474">
    <property type="entry name" value="alpha/beta-Hydrolases"/>
    <property type="match status" value="1"/>
</dbReference>
<feature type="signal peptide" evidence="1">
    <location>
        <begin position="1"/>
        <end position="24"/>
    </location>
</feature>
<feature type="chain" id="PRO_5047406905" evidence="1">
    <location>
        <begin position="25"/>
        <end position="277"/>
    </location>
</feature>
<evidence type="ECO:0000259" key="2">
    <source>
        <dbReference type="Pfam" id="PF12146"/>
    </source>
</evidence>
<evidence type="ECO:0000313" key="4">
    <source>
        <dbReference type="Proteomes" id="UP000768471"/>
    </source>
</evidence>
<dbReference type="Gene3D" id="3.40.50.1820">
    <property type="entry name" value="alpha/beta hydrolase"/>
    <property type="match status" value="1"/>
</dbReference>
<protein>
    <submittedName>
        <fullName evidence="3">Alpha/beta hydrolase</fullName>
    </submittedName>
</protein>
<evidence type="ECO:0000313" key="3">
    <source>
        <dbReference type="EMBL" id="MBH5328567.1"/>
    </source>
</evidence>
<dbReference type="InterPro" id="IPR029058">
    <property type="entry name" value="AB_hydrolase_fold"/>
</dbReference>
<dbReference type="PROSITE" id="PS51257">
    <property type="entry name" value="PROKAR_LIPOPROTEIN"/>
    <property type="match status" value="1"/>
</dbReference>
<feature type="domain" description="Serine aminopeptidase S33" evidence="2">
    <location>
        <begin position="71"/>
        <end position="180"/>
    </location>
</feature>
<dbReference type="PANTHER" id="PTHR12277:SF81">
    <property type="entry name" value="PROTEIN ABHD13"/>
    <property type="match status" value="1"/>
</dbReference>
<dbReference type="Proteomes" id="UP000768471">
    <property type="component" value="Unassembled WGS sequence"/>
</dbReference>
<keyword evidence="3" id="KW-0378">Hydrolase</keyword>
<proteinExistence type="predicted"/>
<sequence>MKYLFIPALILAALFGLASCANQAFYYPDHIDYGSPAQSGLPYQNVYFHSADGTRLHGWFVPAQGVASPKQAATIVHFHGNAQNLSAHWQAVKWLPAQGYNVFLFDYRGYGQSAGNPSRQGLFEDSNAALNYIRTRPDVDAERLLVFGQSLGGTNAIAAVGAGNNAGVRAIVIESTFSSYAAIAHDKLPGAGLLLSNTHSASRHIAALSPIPLLLVHGTADQVIPARHSQTLFDLAQPPKQLVLIPRGTHLGLQGLGGYKQTLLEFFARHSRSSPPK</sequence>
<name>A0ABS0N8D9_9NEIS</name>
<dbReference type="GO" id="GO:0016787">
    <property type="term" value="F:hydrolase activity"/>
    <property type="evidence" value="ECO:0007669"/>
    <property type="project" value="UniProtKB-KW"/>
</dbReference>
<reference evidence="3 4" key="1">
    <citation type="submission" date="2020-09" db="EMBL/GenBank/DDBJ databases">
        <title>Eikenella S3660 sp. nov., isolated from a throat swab.</title>
        <authorList>
            <person name="Buhl M."/>
        </authorList>
    </citation>
    <scope>NUCLEOTIDE SEQUENCE [LARGE SCALE GENOMIC DNA]</scope>
    <source>
        <strain evidence="3 4">S3360</strain>
    </source>
</reference>